<dbReference type="InterPro" id="IPR003717">
    <property type="entry name" value="RecO"/>
</dbReference>
<dbReference type="SUPFAM" id="SSF50249">
    <property type="entry name" value="Nucleic acid-binding proteins"/>
    <property type="match status" value="1"/>
</dbReference>
<dbReference type="GO" id="GO:0043590">
    <property type="term" value="C:bacterial nucleoid"/>
    <property type="evidence" value="ECO:0007669"/>
    <property type="project" value="TreeGrafter"/>
</dbReference>
<dbReference type="HAMAP" id="MF_00201">
    <property type="entry name" value="RecO"/>
    <property type="match status" value="1"/>
</dbReference>
<keyword evidence="4 8" id="KW-0227">DNA damage</keyword>
<proteinExistence type="inferred from homology"/>
<name>A0A929N2S5_9ACTO</name>
<comment type="similarity">
    <text evidence="2 8">Belongs to the RecO family.</text>
</comment>
<organism evidence="10 11">
    <name type="scientific">Schaalia georgiae</name>
    <dbReference type="NCBI Taxonomy" id="52768"/>
    <lineage>
        <taxon>Bacteria</taxon>
        <taxon>Bacillati</taxon>
        <taxon>Actinomycetota</taxon>
        <taxon>Actinomycetes</taxon>
        <taxon>Actinomycetales</taxon>
        <taxon>Actinomycetaceae</taxon>
        <taxon>Schaalia</taxon>
    </lineage>
</organism>
<accession>A0A929N2S5</accession>
<evidence type="ECO:0000256" key="5">
    <source>
        <dbReference type="ARBA" id="ARBA00023172"/>
    </source>
</evidence>
<dbReference type="GO" id="GO:0006302">
    <property type="term" value="P:double-strand break repair"/>
    <property type="evidence" value="ECO:0007669"/>
    <property type="project" value="TreeGrafter"/>
</dbReference>
<evidence type="ECO:0000259" key="9">
    <source>
        <dbReference type="Pfam" id="PF11967"/>
    </source>
</evidence>
<gene>
    <name evidence="8 10" type="primary">recO</name>
    <name evidence="10" type="ORF">HXK03_06690</name>
</gene>
<sequence>MLKSYRDEAIVLRTHKLGEADRIITLLTAEHGQVRAVAKGVRRTSSKFGARLEPFSVVDVQAHRGRSLDTITQVESLVLHGDAIAADYDLYVAGTVIVEAAERLTADSDAAGHSQYLLLLGALHALAKRRHDPTLIRTSYLLRALALAGWAPSCYDCASCGAAGPHSAFSIAEGGAVCAACRPPGAASPSPDAMALMGDLLSGDWAGAGRAAAYARPEAAGLVSSYTQWHLERRLRSLQVLERSPS</sequence>
<dbReference type="PANTHER" id="PTHR33991:SF1">
    <property type="entry name" value="DNA REPAIR PROTEIN RECO"/>
    <property type="match status" value="1"/>
</dbReference>
<evidence type="ECO:0000256" key="8">
    <source>
        <dbReference type="HAMAP-Rule" id="MF_00201"/>
    </source>
</evidence>
<evidence type="ECO:0000256" key="3">
    <source>
        <dbReference type="ARBA" id="ARBA00021310"/>
    </source>
</evidence>
<evidence type="ECO:0000256" key="6">
    <source>
        <dbReference type="ARBA" id="ARBA00023204"/>
    </source>
</evidence>
<dbReference type="InterPro" id="IPR022572">
    <property type="entry name" value="DNA_rep/recomb_RecO_N"/>
</dbReference>
<dbReference type="GO" id="GO:0006310">
    <property type="term" value="P:DNA recombination"/>
    <property type="evidence" value="ECO:0007669"/>
    <property type="project" value="UniProtKB-UniRule"/>
</dbReference>
<evidence type="ECO:0000256" key="7">
    <source>
        <dbReference type="ARBA" id="ARBA00033409"/>
    </source>
</evidence>
<evidence type="ECO:0000256" key="2">
    <source>
        <dbReference type="ARBA" id="ARBA00007452"/>
    </source>
</evidence>
<dbReference type="Pfam" id="PF02565">
    <property type="entry name" value="RecO_C"/>
    <property type="match status" value="1"/>
</dbReference>
<dbReference type="InterPro" id="IPR012340">
    <property type="entry name" value="NA-bd_OB-fold"/>
</dbReference>
<dbReference type="Gene3D" id="1.20.1440.120">
    <property type="entry name" value="Recombination protein O, C-terminal domain"/>
    <property type="match status" value="1"/>
</dbReference>
<dbReference type="InterPro" id="IPR037278">
    <property type="entry name" value="ARFGAP/RecO"/>
</dbReference>
<dbReference type="AlphaFoldDB" id="A0A929N2S5"/>
<feature type="domain" description="DNA replication/recombination mediator RecO N-terminal" evidence="9">
    <location>
        <begin position="4"/>
        <end position="76"/>
    </location>
</feature>
<evidence type="ECO:0000256" key="4">
    <source>
        <dbReference type="ARBA" id="ARBA00022763"/>
    </source>
</evidence>
<protein>
    <recommendedName>
        <fullName evidence="3 8">DNA repair protein RecO</fullName>
    </recommendedName>
    <alternativeName>
        <fullName evidence="7 8">Recombination protein O</fullName>
    </alternativeName>
</protein>
<reference evidence="10" key="1">
    <citation type="submission" date="2020-04" db="EMBL/GenBank/DDBJ databases">
        <title>Deep metagenomics examines the oral microbiome during advanced dental caries in children, revealing novel taxa and co-occurrences with host molecules.</title>
        <authorList>
            <person name="Baker J.L."/>
            <person name="Morton J.T."/>
            <person name="Dinis M."/>
            <person name="Alvarez R."/>
            <person name="Tran N.C."/>
            <person name="Knight R."/>
            <person name="Edlund A."/>
        </authorList>
    </citation>
    <scope>NUCLEOTIDE SEQUENCE</scope>
    <source>
        <strain evidence="10">JCVI_32_bin.64</strain>
    </source>
</reference>
<dbReference type="Gene3D" id="2.40.50.140">
    <property type="entry name" value="Nucleic acid-binding proteins"/>
    <property type="match status" value="1"/>
</dbReference>
<evidence type="ECO:0000313" key="10">
    <source>
        <dbReference type="EMBL" id="MBF0940546.1"/>
    </source>
</evidence>
<dbReference type="InterPro" id="IPR042242">
    <property type="entry name" value="RecO_C"/>
</dbReference>
<evidence type="ECO:0000256" key="1">
    <source>
        <dbReference type="ARBA" id="ARBA00003065"/>
    </source>
</evidence>
<dbReference type="Pfam" id="PF11967">
    <property type="entry name" value="RecO_N"/>
    <property type="match status" value="1"/>
</dbReference>
<dbReference type="PANTHER" id="PTHR33991">
    <property type="entry name" value="DNA REPAIR PROTEIN RECO"/>
    <property type="match status" value="1"/>
</dbReference>
<dbReference type="NCBIfam" id="TIGR00613">
    <property type="entry name" value="reco"/>
    <property type="match status" value="1"/>
</dbReference>
<keyword evidence="6 8" id="KW-0234">DNA repair</keyword>
<evidence type="ECO:0000313" key="11">
    <source>
        <dbReference type="Proteomes" id="UP000718630"/>
    </source>
</evidence>
<comment type="caution">
    <text evidence="10">The sequence shown here is derived from an EMBL/GenBank/DDBJ whole genome shotgun (WGS) entry which is preliminary data.</text>
</comment>
<keyword evidence="5 8" id="KW-0233">DNA recombination</keyword>
<dbReference type="Proteomes" id="UP000718630">
    <property type="component" value="Unassembled WGS sequence"/>
</dbReference>
<comment type="function">
    <text evidence="1 8">Involved in DNA repair and RecF pathway recombination.</text>
</comment>
<dbReference type="EMBL" id="JABZFZ010000365">
    <property type="protein sequence ID" value="MBF0940546.1"/>
    <property type="molecule type" value="Genomic_DNA"/>
</dbReference>
<dbReference type="SUPFAM" id="SSF57863">
    <property type="entry name" value="ArfGap/RecO-like zinc finger"/>
    <property type="match status" value="1"/>
</dbReference>